<dbReference type="PROSITE" id="PS50885">
    <property type="entry name" value="HAMP"/>
    <property type="match status" value="1"/>
</dbReference>
<dbReference type="Gene3D" id="1.10.287.950">
    <property type="entry name" value="Methyl-accepting chemotaxis protein"/>
    <property type="match status" value="1"/>
</dbReference>
<keyword evidence="4" id="KW-1133">Transmembrane helix</keyword>
<proteinExistence type="inferred from homology"/>
<dbReference type="SMART" id="SM00304">
    <property type="entry name" value="HAMP"/>
    <property type="match status" value="1"/>
</dbReference>
<dbReference type="Pfam" id="PF00672">
    <property type="entry name" value="HAMP"/>
    <property type="match status" value="1"/>
</dbReference>
<protein>
    <submittedName>
        <fullName evidence="7">Methyl-accepting chemotaxis protein</fullName>
    </submittedName>
</protein>
<dbReference type="InterPro" id="IPR004089">
    <property type="entry name" value="MCPsignal_dom"/>
</dbReference>
<dbReference type="InterPro" id="IPR004090">
    <property type="entry name" value="Chemotax_Me-accpt_rcpt"/>
</dbReference>
<gene>
    <name evidence="7" type="ORF">SAMN02982917_6143</name>
</gene>
<evidence type="ECO:0000313" key="8">
    <source>
        <dbReference type="Proteomes" id="UP000192936"/>
    </source>
</evidence>
<evidence type="ECO:0000259" key="6">
    <source>
        <dbReference type="PROSITE" id="PS50885"/>
    </source>
</evidence>
<keyword evidence="4" id="KW-0812">Transmembrane</keyword>
<feature type="domain" description="HAMP" evidence="6">
    <location>
        <begin position="371"/>
        <end position="424"/>
    </location>
</feature>
<dbReference type="Gene3D" id="3.30.450.20">
    <property type="entry name" value="PAS domain"/>
    <property type="match status" value="1"/>
</dbReference>
<organism evidence="7 8">
    <name type="scientific">Azospirillum oryzae</name>
    <dbReference type="NCBI Taxonomy" id="286727"/>
    <lineage>
        <taxon>Bacteria</taxon>
        <taxon>Pseudomonadati</taxon>
        <taxon>Pseudomonadota</taxon>
        <taxon>Alphaproteobacteria</taxon>
        <taxon>Rhodospirillales</taxon>
        <taxon>Azospirillaceae</taxon>
        <taxon>Azospirillum</taxon>
    </lineage>
</organism>
<feature type="domain" description="Methyl-accepting transducer" evidence="5">
    <location>
        <begin position="457"/>
        <end position="686"/>
    </location>
</feature>
<dbReference type="GO" id="GO:0006935">
    <property type="term" value="P:chemotaxis"/>
    <property type="evidence" value="ECO:0007669"/>
    <property type="project" value="InterPro"/>
</dbReference>
<dbReference type="SUPFAM" id="SSF58104">
    <property type="entry name" value="Methyl-accepting chemotaxis protein (MCP) signaling domain"/>
    <property type="match status" value="1"/>
</dbReference>
<dbReference type="Proteomes" id="UP000192936">
    <property type="component" value="Unassembled WGS sequence"/>
</dbReference>
<dbReference type="SMART" id="SM00283">
    <property type="entry name" value="MA"/>
    <property type="match status" value="1"/>
</dbReference>
<dbReference type="AlphaFoldDB" id="A0A1X7HI01"/>
<dbReference type="GO" id="GO:0004888">
    <property type="term" value="F:transmembrane signaling receptor activity"/>
    <property type="evidence" value="ECO:0007669"/>
    <property type="project" value="InterPro"/>
</dbReference>
<dbReference type="Gene3D" id="1.10.8.500">
    <property type="entry name" value="HAMP domain in histidine kinase"/>
    <property type="match status" value="1"/>
</dbReference>
<dbReference type="EMBL" id="FXAK01000008">
    <property type="protein sequence ID" value="SMF87033.1"/>
    <property type="molecule type" value="Genomic_DNA"/>
</dbReference>
<keyword evidence="1 3" id="KW-0807">Transducer</keyword>
<evidence type="ECO:0000313" key="7">
    <source>
        <dbReference type="EMBL" id="SMF87033.1"/>
    </source>
</evidence>
<name>A0A1X7HI01_9PROT</name>
<dbReference type="STRING" id="286727.SAMN02982917_6143"/>
<dbReference type="GO" id="GO:0016020">
    <property type="term" value="C:membrane"/>
    <property type="evidence" value="ECO:0007669"/>
    <property type="project" value="InterPro"/>
</dbReference>
<dbReference type="OrthoDB" id="315417at2"/>
<dbReference type="GO" id="GO:0007165">
    <property type="term" value="P:signal transduction"/>
    <property type="evidence" value="ECO:0007669"/>
    <property type="project" value="UniProtKB-KW"/>
</dbReference>
<evidence type="ECO:0000256" key="4">
    <source>
        <dbReference type="SAM" id="Phobius"/>
    </source>
</evidence>
<dbReference type="Pfam" id="PF00015">
    <property type="entry name" value="MCPsignal"/>
    <property type="match status" value="1"/>
</dbReference>
<evidence type="ECO:0000256" key="3">
    <source>
        <dbReference type="PROSITE-ProRule" id="PRU00284"/>
    </source>
</evidence>
<dbReference type="InterPro" id="IPR003660">
    <property type="entry name" value="HAMP_dom"/>
</dbReference>
<evidence type="ECO:0000256" key="1">
    <source>
        <dbReference type="ARBA" id="ARBA00023224"/>
    </source>
</evidence>
<evidence type="ECO:0000256" key="2">
    <source>
        <dbReference type="ARBA" id="ARBA00029447"/>
    </source>
</evidence>
<keyword evidence="4" id="KW-0472">Membrane</keyword>
<comment type="similarity">
    <text evidence="2">Belongs to the methyl-accepting chemotaxis (MCP) protein family.</text>
</comment>
<feature type="transmembrane region" description="Helical" evidence="4">
    <location>
        <begin position="15"/>
        <end position="38"/>
    </location>
</feature>
<dbReference type="PANTHER" id="PTHR32089">
    <property type="entry name" value="METHYL-ACCEPTING CHEMOTAXIS PROTEIN MCPB"/>
    <property type="match status" value="1"/>
</dbReference>
<feature type="transmembrane region" description="Helical" evidence="4">
    <location>
        <begin position="351"/>
        <end position="374"/>
    </location>
</feature>
<dbReference type="PROSITE" id="PS50111">
    <property type="entry name" value="CHEMOTAXIS_TRANSDUC_2"/>
    <property type="match status" value="1"/>
</dbReference>
<dbReference type="RefSeq" id="WP_085091003.1">
    <property type="nucleotide sequence ID" value="NZ_FXAK01000008.1"/>
</dbReference>
<evidence type="ECO:0000259" key="5">
    <source>
        <dbReference type="PROSITE" id="PS50111"/>
    </source>
</evidence>
<dbReference type="CDD" id="cd06225">
    <property type="entry name" value="HAMP"/>
    <property type="match status" value="1"/>
</dbReference>
<dbReference type="CDD" id="cd18774">
    <property type="entry name" value="PDC2_HK_sensor"/>
    <property type="match status" value="1"/>
</dbReference>
<accession>A0A1X7HI01</accession>
<dbReference type="PRINTS" id="PR00260">
    <property type="entry name" value="CHEMTRNSDUCR"/>
</dbReference>
<dbReference type="PANTHER" id="PTHR32089:SF112">
    <property type="entry name" value="LYSOZYME-LIKE PROTEIN-RELATED"/>
    <property type="match status" value="1"/>
</dbReference>
<reference evidence="7 8" key="1">
    <citation type="submission" date="2017-04" db="EMBL/GenBank/DDBJ databases">
        <authorList>
            <person name="Afonso C.L."/>
            <person name="Miller P.J."/>
            <person name="Scott M.A."/>
            <person name="Spackman E."/>
            <person name="Goraichik I."/>
            <person name="Dimitrov K.M."/>
            <person name="Suarez D.L."/>
            <person name="Swayne D.E."/>
        </authorList>
    </citation>
    <scope>NUCLEOTIDE SEQUENCE [LARGE SCALE GENOMIC DNA]</scope>
    <source>
        <strain evidence="7 8">A2P</strain>
    </source>
</reference>
<sequence>MSRLDGRRLLLRHRIPGALVGAAVVTAILLGGFAYFAASSRLRAAAGEKLVALADARAASVRSYIDGLEGDVVLTANTRSMRDAAVAFVNGWRIEADRGDPTALLRKRYVDDNPHPAAERYKLEKSADNAMYDTAHLRLHGWMSDLMQRRGLADVLLVAPDGTVLYSAAKGDDFARPVADGALRRLVDGIKAGDLSEEAKIADFSPYAAGKAASAFLAAPVALRFPDGRRQLLAMLVFRIEAGGLDRIMLASDGMGETGDTFLVGEDGRLRSTPRFSGGQGILAPYDSPVVAAAKADPDHIGVMEATRFGGSSPALAAYRPVNHGGLHWLVLAEASVDEILAPVRAMRNQMIGVGAALLLIVSVAGILLARGIVRPLTAMCAAMQRLAEGDRRLAIPATERGDEIGRMAGAMQVFKEALIRADALHAEQERVRALRDQRAQELERMTQDFDQRVGGIVRTVTAAAEGLEATARSMSIGADRTLSEATGVTAAADETAASVGTVASAANQLSASITDISRYIDESGRITQAAVGATAEAGETMRMVVETAGRIGAVVQLIHDIAAQTNLLALNATIEAARAGEAGKGFAVVAGEVKHLAAQTARATDEIGSQIATMQSVTDGAAAAIGQIVTVIQDMGRISGIVAEAVGEQETATAEIASNAAQVAKATQSVTTIIDSVARSADTTKTAAGDVLSASNDLARQAGDLHREINRFLADIRAA</sequence>